<dbReference type="GO" id="GO:0004497">
    <property type="term" value="F:monooxygenase activity"/>
    <property type="evidence" value="ECO:0007669"/>
    <property type="project" value="InterPro"/>
</dbReference>
<proteinExistence type="inferred from homology"/>
<evidence type="ECO:0000256" key="5">
    <source>
        <dbReference type="ARBA" id="ARBA00023004"/>
    </source>
</evidence>
<comment type="cofactor">
    <cofactor evidence="1">
        <name>heme</name>
        <dbReference type="ChEBI" id="CHEBI:30413"/>
    </cofactor>
</comment>
<dbReference type="InterPro" id="IPR036396">
    <property type="entry name" value="Cyt_P450_sf"/>
</dbReference>
<evidence type="ECO:0000313" key="7">
    <source>
        <dbReference type="Proteomes" id="UP001218218"/>
    </source>
</evidence>
<comment type="caution">
    <text evidence="6">The sequence shown here is derived from an EMBL/GenBank/DDBJ whole genome shotgun (WGS) entry which is preliminary data.</text>
</comment>
<keyword evidence="4" id="KW-0560">Oxidoreductase</keyword>
<dbReference type="AlphaFoldDB" id="A0AAD6ZAL6"/>
<dbReference type="EMBL" id="JARIHO010000066">
    <property type="protein sequence ID" value="KAJ7314629.1"/>
    <property type="molecule type" value="Genomic_DNA"/>
</dbReference>
<name>A0AAD6ZAL6_9AGAR</name>
<evidence type="ECO:0000256" key="4">
    <source>
        <dbReference type="ARBA" id="ARBA00023002"/>
    </source>
</evidence>
<dbReference type="Proteomes" id="UP001218218">
    <property type="component" value="Unassembled WGS sequence"/>
</dbReference>
<protein>
    <submittedName>
        <fullName evidence="6">Uncharacterized protein</fullName>
    </submittedName>
</protein>
<keyword evidence="5" id="KW-0408">Iron</keyword>
<dbReference type="PANTHER" id="PTHR46206">
    <property type="entry name" value="CYTOCHROME P450"/>
    <property type="match status" value="1"/>
</dbReference>
<evidence type="ECO:0000256" key="1">
    <source>
        <dbReference type="ARBA" id="ARBA00001971"/>
    </source>
</evidence>
<dbReference type="GO" id="GO:0005506">
    <property type="term" value="F:iron ion binding"/>
    <property type="evidence" value="ECO:0007669"/>
    <property type="project" value="InterPro"/>
</dbReference>
<evidence type="ECO:0000256" key="3">
    <source>
        <dbReference type="ARBA" id="ARBA00022723"/>
    </source>
</evidence>
<keyword evidence="7" id="KW-1185">Reference proteome</keyword>
<dbReference type="GO" id="GO:0020037">
    <property type="term" value="F:heme binding"/>
    <property type="evidence" value="ECO:0007669"/>
    <property type="project" value="InterPro"/>
</dbReference>
<dbReference type="Gene3D" id="1.10.630.10">
    <property type="entry name" value="Cytochrome P450"/>
    <property type="match status" value="1"/>
</dbReference>
<sequence>MFFSTYVYHGIARFGTRLPPGPLRTRHPPWPGTPHARTHQWGQCTSHRRQLRVSMRAIGRDPGRAEEHALAPLRQSTTAQGTAEASKLLPEIMAQGAASQRLGRGAGEWPQLTGNVPKETLAGREALTTRPELIQPLRDEAERVFEREGWTKNALNKMIKMDSFLRETQRLHTMCPNSKYR</sequence>
<comment type="similarity">
    <text evidence="2">Belongs to the cytochrome P450 family.</text>
</comment>
<accession>A0AAD6ZAL6</accession>
<organism evidence="6 7">
    <name type="scientific">Mycena albidolilacea</name>
    <dbReference type="NCBI Taxonomy" id="1033008"/>
    <lineage>
        <taxon>Eukaryota</taxon>
        <taxon>Fungi</taxon>
        <taxon>Dikarya</taxon>
        <taxon>Basidiomycota</taxon>
        <taxon>Agaricomycotina</taxon>
        <taxon>Agaricomycetes</taxon>
        <taxon>Agaricomycetidae</taxon>
        <taxon>Agaricales</taxon>
        <taxon>Marasmiineae</taxon>
        <taxon>Mycenaceae</taxon>
        <taxon>Mycena</taxon>
    </lineage>
</organism>
<dbReference type="SUPFAM" id="SSF48264">
    <property type="entry name" value="Cytochrome P450"/>
    <property type="match status" value="1"/>
</dbReference>
<evidence type="ECO:0000256" key="2">
    <source>
        <dbReference type="ARBA" id="ARBA00010617"/>
    </source>
</evidence>
<reference evidence="6" key="1">
    <citation type="submission" date="2023-03" db="EMBL/GenBank/DDBJ databases">
        <title>Massive genome expansion in bonnet fungi (Mycena s.s.) driven by repeated elements and novel gene families across ecological guilds.</title>
        <authorList>
            <consortium name="Lawrence Berkeley National Laboratory"/>
            <person name="Harder C.B."/>
            <person name="Miyauchi S."/>
            <person name="Viragh M."/>
            <person name="Kuo A."/>
            <person name="Thoen E."/>
            <person name="Andreopoulos B."/>
            <person name="Lu D."/>
            <person name="Skrede I."/>
            <person name="Drula E."/>
            <person name="Henrissat B."/>
            <person name="Morin E."/>
            <person name="Kohler A."/>
            <person name="Barry K."/>
            <person name="LaButti K."/>
            <person name="Morin E."/>
            <person name="Salamov A."/>
            <person name="Lipzen A."/>
            <person name="Mereny Z."/>
            <person name="Hegedus B."/>
            <person name="Baldrian P."/>
            <person name="Stursova M."/>
            <person name="Weitz H."/>
            <person name="Taylor A."/>
            <person name="Grigoriev I.V."/>
            <person name="Nagy L.G."/>
            <person name="Martin F."/>
            <person name="Kauserud H."/>
        </authorList>
    </citation>
    <scope>NUCLEOTIDE SEQUENCE</scope>
    <source>
        <strain evidence="6">CBHHK002</strain>
    </source>
</reference>
<evidence type="ECO:0000313" key="6">
    <source>
        <dbReference type="EMBL" id="KAJ7314629.1"/>
    </source>
</evidence>
<keyword evidence="3" id="KW-0479">Metal-binding</keyword>
<dbReference type="GO" id="GO:0016705">
    <property type="term" value="F:oxidoreductase activity, acting on paired donors, with incorporation or reduction of molecular oxygen"/>
    <property type="evidence" value="ECO:0007669"/>
    <property type="project" value="InterPro"/>
</dbReference>
<gene>
    <name evidence="6" type="ORF">DFH08DRAFT_821289</name>
</gene>